<sequence length="142" mass="14528">MYSAPASSTGSTTSAAKNTLDSQAFLNLLVAQLSNQDPSSPMDTNDLMAQTTQLATMEQLTELTSTSREGFALQMRMAAAGLVGQQVTYTDAEGVTQTGVVSSVSYRTSVPTVMVGDAEVSLDSVATVTAPGTTPATPAPSA</sequence>
<keyword evidence="3" id="KW-0966">Cell projection</keyword>
<keyword evidence="4" id="KW-1185">Reference proteome</keyword>
<accession>A0ABY5L275</accession>
<dbReference type="InterPro" id="IPR005648">
    <property type="entry name" value="FlgD"/>
</dbReference>
<dbReference type="Pfam" id="PF03963">
    <property type="entry name" value="FlgD"/>
    <property type="match status" value="1"/>
</dbReference>
<gene>
    <name evidence="3" type="ORF">NP064_03290</name>
</gene>
<evidence type="ECO:0000313" key="4">
    <source>
        <dbReference type="Proteomes" id="UP001316189"/>
    </source>
</evidence>
<evidence type="ECO:0000313" key="3">
    <source>
        <dbReference type="EMBL" id="UUI76895.1"/>
    </source>
</evidence>
<organism evidence="3 4">
    <name type="scientific">Cellulomonas chengniuliangii</name>
    <dbReference type="NCBI Taxonomy" id="2968084"/>
    <lineage>
        <taxon>Bacteria</taxon>
        <taxon>Bacillati</taxon>
        <taxon>Actinomycetota</taxon>
        <taxon>Actinomycetes</taxon>
        <taxon>Micrococcales</taxon>
        <taxon>Cellulomonadaceae</taxon>
        <taxon>Cellulomonas</taxon>
    </lineage>
</organism>
<evidence type="ECO:0000256" key="1">
    <source>
        <dbReference type="ARBA" id="ARBA00010577"/>
    </source>
</evidence>
<proteinExistence type="inferred from homology"/>
<name>A0ABY5L275_9CELL</name>
<reference evidence="3 4" key="1">
    <citation type="submission" date="2022-07" db="EMBL/GenBank/DDBJ databases">
        <title>Novel species in genus cellulomonas.</title>
        <authorList>
            <person name="Ye L."/>
        </authorList>
    </citation>
    <scope>NUCLEOTIDE SEQUENCE [LARGE SCALE GENOMIC DNA]</scope>
    <source>
        <strain evidence="4">zg-Y338</strain>
    </source>
</reference>
<protein>
    <submittedName>
        <fullName evidence="3">Flagellar hook capping protein</fullName>
    </submittedName>
</protein>
<keyword evidence="2" id="KW-1005">Bacterial flagellum biogenesis</keyword>
<comment type="similarity">
    <text evidence="1">Belongs to the FlgD family.</text>
</comment>
<keyword evidence="3" id="KW-0282">Flagellum</keyword>
<dbReference type="Proteomes" id="UP001316189">
    <property type="component" value="Chromosome"/>
</dbReference>
<evidence type="ECO:0000256" key="2">
    <source>
        <dbReference type="ARBA" id="ARBA00022795"/>
    </source>
</evidence>
<dbReference type="EMBL" id="CP101988">
    <property type="protein sequence ID" value="UUI76895.1"/>
    <property type="molecule type" value="Genomic_DNA"/>
</dbReference>
<keyword evidence="3" id="KW-0969">Cilium</keyword>